<dbReference type="GO" id="GO:0008691">
    <property type="term" value="F:3-hydroxybutyryl-CoA dehydrogenase activity"/>
    <property type="evidence" value="ECO:0007669"/>
    <property type="project" value="UniProtKB-EC"/>
</dbReference>
<dbReference type="GO" id="GO:0006635">
    <property type="term" value="P:fatty acid beta-oxidation"/>
    <property type="evidence" value="ECO:0007669"/>
    <property type="project" value="TreeGrafter"/>
</dbReference>
<evidence type="ECO:0000259" key="4">
    <source>
        <dbReference type="Pfam" id="PF18321"/>
    </source>
</evidence>
<feature type="domain" description="3-hydroxybutyryl-CoA dehydrogenase reduced Rossmann-fold" evidence="4">
    <location>
        <begin position="345"/>
        <end position="414"/>
    </location>
</feature>
<dbReference type="SUPFAM" id="SSF48179">
    <property type="entry name" value="6-phosphogluconate dehydrogenase C-terminal domain-like"/>
    <property type="match status" value="2"/>
</dbReference>
<dbReference type="InterPro" id="IPR013328">
    <property type="entry name" value="6PGD_dom2"/>
</dbReference>
<evidence type="ECO:0000259" key="3">
    <source>
        <dbReference type="Pfam" id="PF02737"/>
    </source>
</evidence>
<proteinExistence type="predicted"/>
<dbReference type="EC" id="1.1.1.157" evidence="5"/>
<dbReference type="Gene3D" id="3.40.50.720">
    <property type="entry name" value="NAD(P)-binding Rossmann-like Domain"/>
    <property type="match status" value="1"/>
</dbReference>
<reference evidence="5" key="1">
    <citation type="submission" date="2018-06" db="EMBL/GenBank/DDBJ databases">
        <authorList>
            <person name="Zhirakovskaya E."/>
        </authorList>
    </citation>
    <scope>NUCLEOTIDE SEQUENCE</scope>
</reference>
<dbReference type="Gene3D" id="1.10.1040.10">
    <property type="entry name" value="N-(1-d-carboxylethyl)-l-norvaline Dehydrogenase, domain 2"/>
    <property type="match status" value="2"/>
</dbReference>
<dbReference type="PANTHER" id="PTHR48075">
    <property type="entry name" value="3-HYDROXYACYL-COA DEHYDROGENASE FAMILY PROTEIN"/>
    <property type="match status" value="1"/>
</dbReference>
<dbReference type="InterPro" id="IPR006108">
    <property type="entry name" value="3HC_DH_C"/>
</dbReference>
<dbReference type="Pfam" id="PF00725">
    <property type="entry name" value="3HCDH"/>
    <property type="match status" value="2"/>
</dbReference>
<name>A0A3B0VT98_9ZZZZ</name>
<feature type="domain" description="3-hydroxyacyl-CoA dehydrogenase C-terminal" evidence="2">
    <location>
        <begin position="188"/>
        <end position="284"/>
    </location>
</feature>
<dbReference type="AlphaFoldDB" id="A0A3B0VT98"/>
<accession>A0A3B0VT98</accession>
<dbReference type="SUPFAM" id="SSF51735">
    <property type="entry name" value="NAD(P)-binding Rossmann-fold domains"/>
    <property type="match status" value="1"/>
</dbReference>
<dbReference type="InterPro" id="IPR006176">
    <property type="entry name" value="3-OHacyl-CoA_DH_NAD-bd"/>
</dbReference>
<evidence type="ECO:0000259" key="2">
    <source>
        <dbReference type="Pfam" id="PF00725"/>
    </source>
</evidence>
<organism evidence="5">
    <name type="scientific">hydrothermal vent metagenome</name>
    <dbReference type="NCBI Taxonomy" id="652676"/>
    <lineage>
        <taxon>unclassified sequences</taxon>
        <taxon>metagenomes</taxon>
        <taxon>ecological metagenomes</taxon>
    </lineage>
</organism>
<dbReference type="GO" id="GO:0003857">
    <property type="term" value="F:(3S)-3-hydroxyacyl-CoA dehydrogenase (NAD+) activity"/>
    <property type="evidence" value="ECO:0007669"/>
    <property type="project" value="UniProtKB-EC"/>
</dbReference>
<protein>
    <submittedName>
        <fullName evidence="5">3-hydroxybutyryl-CoA dehydrogenase 3-hydroxyacyl-CoA dehydrogenase</fullName>
        <ecNumber evidence="5">1.1.1.157</ecNumber>
        <ecNumber evidence="5">1.1.1.35</ecNumber>
    </submittedName>
</protein>
<dbReference type="GO" id="GO:0070403">
    <property type="term" value="F:NAD+ binding"/>
    <property type="evidence" value="ECO:0007669"/>
    <property type="project" value="InterPro"/>
</dbReference>
<dbReference type="NCBIfam" id="NF006124">
    <property type="entry name" value="PRK08268.1"/>
    <property type="match status" value="1"/>
</dbReference>
<dbReference type="FunFam" id="3.40.50.720:FF:000009">
    <property type="entry name" value="Fatty oxidation complex, alpha subunit"/>
    <property type="match status" value="1"/>
</dbReference>
<dbReference type="PANTHER" id="PTHR48075:SF5">
    <property type="entry name" value="3-HYDROXYBUTYRYL-COA DEHYDROGENASE"/>
    <property type="match status" value="1"/>
</dbReference>
<gene>
    <name evidence="5" type="ORF">MNBD_GAMMA01-1995</name>
</gene>
<dbReference type="EC" id="1.1.1.35" evidence="5"/>
<dbReference type="InterPro" id="IPR008927">
    <property type="entry name" value="6-PGluconate_DH-like_C_sf"/>
</dbReference>
<feature type="domain" description="3-hydroxyacyl-CoA dehydrogenase C-terminal" evidence="2">
    <location>
        <begin position="417"/>
        <end position="498"/>
    </location>
</feature>
<dbReference type="InterPro" id="IPR036291">
    <property type="entry name" value="NAD(P)-bd_dom_sf"/>
</dbReference>
<evidence type="ECO:0000256" key="1">
    <source>
        <dbReference type="ARBA" id="ARBA00023002"/>
    </source>
</evidence>
<feature type="domain" description="3-hydroxyacyl-CoA dehydrogenase NAD binding" evidence="3">
    <location>
        <begin position="7"/>
        <end position="184"/>
    </location>
</feature>
<dbReference type="InterPro" id="IPR041040">
    <property type="entry name" value="3HCDH_RFF"/>
</dbReference>
<evidence type="ECO:0000313" key="5">
    <source>
        <dbReference type="EMBL" id="VAW42292.1"/>
    </source>
</evidence>
<keyword evidence="1 5" id="KW-0560">Oxidoreductase</keyword>
<dbReference type="EMBL" id="UOEW01000357">
    <property type="protein sequence ID" value="VAW42292.1"/>
    <property type="molecule type" value="Genomic_DNA"/>
</dbReference>
<dbReference type="Pfam" id="PF02737">
    <property type="entry name" value="3HCDH_N"/>
    <property type="match status" value="1"/>
</dbReference>
<sequence>MLTKFKNVGVIGAGTMGIGIAEVAASHNQQVYLFDLNYEFAKSAKQTMEKRLLSRVARGKITTQHRQQIIDNIIIVEDLTKLADCQLIIEAIIEDLQIKQNLFKQLQQICSANTLFASNTSSISITAIASVLTRPENMIGLHFFNPAPVMQLVEVIAGLRSSATSLNSGTELCKFWHKTVVLAKSSPGFIVNRVARPFYGEALKMLQEQVATAVTIDTLMVAAGFRMGPFTLMDLIGIDINLSVSETVFQSMYFDPRYRPSLIQQEMVAANLLGKKTGCGFYQYGKESPKPHLQYEAPQPAPKYVSLTKSSTQLDELVELLKASKHFIATEHEAGPSIQVGECAIMLSNGHTCTHRVQAIPQKYLAQIDLMLNFATCAVIHIAFDSNCPLETRQQIIGMFQQLDYKVIVSYDVPALVVMRIVCLLINAAADALENGVCSEADVDLAMQKGVNYPIGLLAWANIIGIDHVVATLDGLHQWFGDDRYRASPWLRRTQEYNESVQ</sequence>
<dbReference type="Pfam" id="PF18321">
    <property type="entry name" value="3HCDH_RFF"/>
    <property type="match status" value="1"/>
</dbReference>